<evidence type="ECO:0008006" key="4">
    <source>
        <dbReference type="Google" id="ProtNLM"/>
    </source>
</evidence>
<dbReference type="OrthoDB" id="1901591at2"/>
<dbReference type="Gene3D" id="2.10.270.10">
    <property type="entry name" value="Cholin Binding"/>
    <property type="match status" value="1"/>
</dbReference>
<sequence length="147" mass="16866">MRKVYLFLAAAIMTAAFSITAYAGDWKKNDQGWWYQNDDGTYPANKLTKVGENWYYFNEVGYAQGGFVELPNGWFELADNGICKNPIDPTTKEPAGAPYGGWIQYVDWFGNKEELGAVYHNNFYWIKFYNVTKTDTYSASQVIETQN</sequence>
<organism evidence="2 3">
    <name type="scientific">Lacrimispora algidixylanolytica</name>
    <dbReference type="NCBI Taxonomy" id="94868"/>
    <lineage>
        <taxon>Bacteria</taxon>
        <taxon>Bacillati</taxon>
        <taxon>Bacillota</taxon>
        <taxon>Clostridia</taxon>
        <taxon>Lachnospirales</taxon>
        <taxon>Lachnospiraceae</taxon>
        <taxon>Lacrimispora</taxon>
    </lineage>
</organism>
<dbReference type="SUPFAM" id="SSF69360">
    <property type="entry name" value="Cell wall binding repeat"/>
    <property type="match status" value="1"/>
</dbReference>
<comment type="caution">
    <text evidence="2">The sequence shown here is derived from an EMBL/GenBank/DDBJ whole genome shotgun (WGS) entry which is preliminary data.</text>
</comment>
<gene>
    <name evidence="2" type="ORF">BET01_03870</name>
</gene>
<evidence type="ECO:0000256" key="1">
    <source>
        <dbReference type="SAM" id="SignalP"/>
    </source>
</evidence>
<proteinExistence type="predicted"/>
<protein>
    <recommendedName>
        <fullName evidence="4">Cell wall-binding protein</fullName>
    </recommendedName>
</protein>
<dbReference type="AlphaFoldDB" id="A0A419T0C3"/>
<evidence type="ECO:0000313" key="3">
    <source>
        <dbReference type="Proteomes" id="UP000284277"/>
    </source>
</evidence>
<dbReference type="EMBL" id="MCIA01000023">
    <property type="protein sequence ID" value="RKD31004.1"/>
    <property type="molecule type" value="Genomic_DNA"/>
</dbReference>
<reference evidence="2 3" key="1">
    <citation type="submission" date="2016-08" db="EMBL/GenBank/DDBJ databases">
        <title>A new outlook on sporulation: Clostridium algidixylanolyticum.</title>
        <authorList>
            <person name="Poppleton D.I."/>
            <person name="Gribaldo S."/>
        </authorList>
    </citation>
    <scope>NUCLEOTIDE SEQUENCE [LARGE SCALE GENOMIC DNA]</scope>
    <source>
        <strain evidence="2 3">SPL73</strain>
    </source>
</reference>
<feature type="signal peptide" evidence="1">
    <location>
        <begin position="1"/>
        <end position="23"/>
    </location>
</feature>
<name>A0A419T0C3_9FIRM</name>
<keyword evidence="1" id="KW-0732">Signal</keyword>
<accession>A0A419T0C3</accession>
<dbReference type="RefSeq" id="WP_120197223.1">
    <property type="nucleotide sequence ID" value="NZ_MCIA01000023.1"/>
</dbReference>
<keyword evidence="3" id="KW-1185">Reference proteome</keyword>
<evidence type="ECO:0000313" key="2">
    <source>
        <dbReference type="EMBL" id="RKD31004.1"/>
    </source>
</evidence>
<dbReference type="Proteomes" id="UP000284277">
    <property type="component" value="Unassembled WGS sequence"/>
</dbReference>
<feature type="chain" id="PRO_5019558308" description="Cell wall-binding protein" evidence="1">
    <location>
        <begin position="24"/>
        <end position="147"/>
    </location>
</feature>